<proteinExistence type="predicted"/>
<gene>
    <name evidence="2" type="ORF">Scep_016949</name>
</gene>
<keyword evidence="3" id="KW-1185">Reference proteome</keyword>
<organism evidence="2 3">
    <name type="scientific">Stephania cephalantha</name>
    <dbReference type="NCBI Taxonomy" id="152367"/>
    <lineage>
        <taxon>Eukaryota</taxon>
        <taxon>Viridiplantae</taxon>
        <taxon>Streptophyta</taxon>
        <taxon>Embryophyta</taxon>
        <taxon>Tracheophyta</taxon>
        <taxon>Spermatophyta</taxon>
        <taxon>Magnoliopsida</taxon>
        <taxon>Ranunculales</taxon>
        <taxon>Menispermaceae</taxon>
        <taxon>Menispermoideae</taxon>
        <taxon>Cissampelideae</taxon>
        <taxon>Stephania</taxon>
    </lineage>
</organism>
<keyword evidence="1" id="KW-0472">Membrane</keyword>
<evidence type="ECO:0000313" key="2">
    <source>
        <dbReference type="EMBL" id="KAK9118856.1"/>
    </source>
</evidence>
<keyword evidence="1" id="KW-1133">Transmembrane helix</keyword>
<dbReference type="Proteomes" id="UP001419268">
    <property type="component" value="Unassembled WGS sequence"/>
</dbReference>
<feature type="transmembrane region" description="Helical" evidence="1">
    <location>
        <begin position="20"/>
        <end position="39"/>
    </location>
</feature>
<comment type="caution">
    <text evidence="2">The sequence shown here is derived from an EMBL/GenBank/DDBJ whole genome shotgun (WGS) entry which is preliminary data.</text>
</comment>
<sequence length="58" mass="7128">MESWELNEVERQVFQVDFKSLFWVLIALTAFFRSRDLLFMLCKIMDYKKECENNKESQ</sequence>
<reference evidence="2 3" key="1">
    <citation type="submission" date="2024-01" db="EMBL/GenBank/DDBJ databases">
        <title>Genome assemblies of Stephania.</title>
        <authorList>
            <person name="Yang L."/>
        </authorList>
    </citation>
    <scope>NUCLEOTIDE SEQUENCE [LARGE SCALE GENOMIC DNA]</scope>
    <source>
        <strain evidence="2">JXDWG</strain>
        <tissue evidence="2">Leaf</tissue>
    </source>
</reference>
<evidence type="ECO:0000256" key="1">
    <source>
        <dbReference type="SAM" id="Phobius"/>
    </source>
</evidence>
<dbReference type="EMBL" id="JBBNAG010000007">
    <property type="protein sequence ID" value="KAK9118856.1"/>
    <property type="molecule type" value="Genomic_DNA"/>
</dbReference>
<evidence type="ECO:0000313" key="3">
    <source>
        <dbReference type="Proteomes" id="UP001419268"/>
    </source>
</evidence>
<accession>A0AAP0NWF6</accession>
<protein>
    <submittedName>
        <fullName evidence="2">Uncharacterized protein</fullName>
    </submittedName>
</protein>
<keyword evidence="1" id="KW-0812">Transmembrane</keyword>
<dbReference type="AlphaFoldDB" id="A0AAP0NWF6"/>
<name>A0AAP0NWF6_9MAGN</name>